<dbReference type="EMBL" id="CP061800">
    <property type="protein sequence ID" value="QTA90556.1"/>
    <property type="molecule type" value="Genomic_DNA"/>
</dbReference>
<sequence>MINTVCSAEYYHCEYLLHGQYAKSALCKGRIQFFTKGVRKRIFLCISDIEKGGILYFKSAIA</sequence>
<protein>
    <submittedName>
        <fullName evidence="1">Uncharacterized protein</fullName>
    </submittedName>
</protein>
<dbReference type="KEGG" id="dmm:dnm_066160"/>
<accession>A0A975BRX2</accession>
<dbReference type="AlphaFoldDB" id="A0A975BRX2"/>
<name>A0A975BRX2_9BACT</name>
<evidence type="ECO:0000313" key="1">
    <source>
        <dbReference type="EMBL" id="QTA90556.1"/>
    </source>
</evidence>
<gene>
    <name evidence="1" type="ORF">dnm_066160</name>
</gene>
<reference evidence="1" key="1">
    <citation type="journal article" date="2021" name="Microb. Physiol.">
        <title>Proteogenomic Insights into the Physiology of Marine, Sulfate-Reducing, Filamentous Desulfonema limicola and Desulfonema magnum.</title>
        <authorList>
            <person name="Schnaars V."/>
            <person name="Wohlbrand L."/>
            <person name="Scheve S."/>
            <person name="Hinrichs C."/>
            <person name="Reinhardt R."/>
            <person name="Rabus R."/>
        </authorList>
    </citation>
    <scope>NUCLEOTIDE SEQUENCE</scope>
    <source>
        <strain evidence="1">4be13</strain>
    </source>
</reference>
<organism evidence="1 2">
    <name type="scientific">Desulfonema magnum</name>
    <dbReference type="NCBI Taxonomy" id="45655"/>
    <lineage>
        <taxon>Bacteria</taxon>
        <taxon>Pseudomonadati</taxon>
        <taxon>Thermodesulfobacteriota</taxon>
        <taxon>Desulfobacteria</taxon>
        <taxon>Desulfobacterales</taxon>
        <taxon>Desulfococcaceae</taxon>
        <taxon>Desulfonema</taxon>
    </lineage>
</organism>
<evidence type="ECO:0000313" key="2">
    <source>
        <dbReference type="Proteomes" id="UP000663722"/>
    </source>
</evidence>
<keyword evidence="2" id="KW-1185">Reference proteome</keyword>
<proteinExistence type="predicted"/>
<dbReference type="Proteomes" id="UP000663722">
    <property type="component" value="Chromosome"/>
</dbReference>